<evidence type="ECO:0000256" key="6">
    <source>
        <dbReference type="ARBA" id="ARBA00022806"/>
    </source>
</evidence>
<feature type="region of interest" description="Disordered" evidence="12">
    <location>
        <begin position="689"/>
        <end position="743"/>
    </location>
</feature>
<dbReference type="Gene3D" id="1.20.1070.10">
    <property type="entry name" value="Rhodopsin 7-helix transmembrane proteins"/>
    <property type="match status" value="1"/>
</dbReference>
<dbReference type="SMART" id="SM00487">
    <property type="entry name" value="DEXDc"/>
    <property type="match status" value="1"/>
</dbReference>
<evidence type="ECO:0000256" key="11">
    <source>
        <dbReference type="SAM" id="Coils"/>
    </source>
</evidence>
<dbReference type="GO" id="GO:0003724">
    <property type="term" value="F:RNA helicase activity"/>
    <property type="evidence" value="ECO:0007669"/>
    <property type="project" value="TreeGrafter"/>
</dbReference>
<evidence type="ECO:0000256" key="12">
    <source>
        <dbReference type="SAM" id="MobiDB-lite"/>
    </source>
</evidence>
<feature type="compositionally biased region" description="Basic residues" evidence="12">
    <location>
        <begin position="724"/>
        <end position="734"/>
    </location>
</feature>
<dbReference type="PANTHER" id="PTHR18934:SF237">
    <property type="entry name" value="ATP-DEPENDENT DNA_RNA HELICASE DHX36"/>
    <property type="match status" value="1"/>
</dbReference>
<evidence type="ECO:0000256" key="9">
    <source>
        <dbReference type="ARBA" id="ARBA00023136"/>
    </source>
</evidence>
<organism evidence="16 17">
    <name type="scientific">Acipenser ruthenus</name>
    <name type="common">Sterlet sturgeon</name>
    <dbReference type="NCBI Taxonomy" id="7906"/>
    <lineage>
        <taxon>Eukaryota</taxon>
        <taxon>Metazoa</taxon>
        <taxon>Chordata</taxon>
        <taxon>Craniata</taxon>
        <taxon>Vertebrata</taxon>
        <taxon>Euteleostomi</taxon>
        <taxon>Actinopterygii</taxon>
        <taxon>Chondrostei</taxon>
        <taxon>Acipenseriformes</taxon>
        <taxon>Acipenseridae</taxon>
        <taxon>Acipenser</taxon>
    </lineage>
</organism>
<dbReference type="GO" id="GO:0003678">
    <property type="term" value="F:DNA helicase activity"/>
    <property type="evidence" value="ECO:0007669"/>
    <property type="project" value="TreeGrafter"/>
</dbReference>
<evidence type="ECO:0000313" key="16">
    <source>
        <dbReference type="EMBL" id="RXM99696.1"/>
    </source>
</evidence>
<dbReference type="InterPro" id="IPR017452">
    <property type="entry name" value="GPCR_Rhodpsn_7TM"/>
</dbReference>
<accession>A0A662YUE6</accession>
<name>A0A662YUE6_ACIRT</name>
<dbReference type="Pfam" id="PF26026">
    <property type="entry name" value="RNA_hel_CTD"/>
    <property type="match status" value="1"/>
</dbReference>
<keyword evidence="3 13" id="KW-0812">Transmembrane</keyword>
<feature type="transmembrane region" description="Helical" evidence="13">
    <location>
        <begin position="46"/>
        <end position="68"/>
    </location>
</feature>
<feature type="transmembrane region" description="Helical" evidence="13">
    <location>
        <begin position="88"/>
        <end position="110"/>
    </location>
</feature>
<sequence length="1189" mass="133799">MDSQNGQRQGNAVLFCLSLSITILTFAGSIYSLLSLLKMRSKTSLSLIVASLSVDDLISVIPLSLFLFLQWGSKDQPSALCTSSALLYLFQGVSSNLKASLIVSYTFYITKRFGAFQAAKRPLKIIWAIVGIWIVSVIVSILPLCGWGTFAPTHWGCFTTSPSSYVIFLFVLYALCFCKVVVFSIPLTNQLLCSGDQQKGLNPSYSEIERGPDADVPTPVSNMSSLPQGDPLEKSFISCAERNQDSEPVLVKNKVDTYYCSSPTASHYQTDVENSRNSPVFLAQKRFSLILAMIQILVSHVLQFKSQSLETLSFVLTLLSAAVTPVFVLSERWIHLPCGCFINCSRNAYEVSSDTARVKKKGFEFSLSFHQGYRIYKIGQANHCSGEKSVSYHNFMNYDTKGKKTDPIESNPSSRANLEFRTITLRDSSLQTELNKAIKSETKPCSATGSNAFYSSAAGTPINENNLDGLPVFDGPERRLSHEECRKLELTDWEWCRSKSERTPRQRSSGGLAIPLCAFQGTVSLHAPTGKTLSLSTYEVSSDGQTITPTNKKIEVYRSKSVGHEPNTDDSPNSIADTNVKIHLEVLEICDNEEAMDTVSIVSNISQSSTHARSPSLRYSRRENRFVSCDLGETASYSLFIPTNNPDSDINISIPDTVEAHRQNSKKQHREKPGYQEEIQVLNEVYRKQEEDTEAGASGEVDRDGAEEDGEGKVVLRAPCPIKTHPRAPGRSRIFHTGSFNQKDTKPVNDRDLDFLFQDTVRDSSLDQELKSDLQKKKTDPKYLEMRVAERVASERAEACGDGNSCGYQIRLQWRGFYCVQFYSIVFILNGIILQWLRSDPHLSTISHIVLDEIHVRNLQSDVLITIMKDLLKFRDDLKIILMSATLNAEKFSKYFCGYCPKNQDGRPKWKKHFMQGQIARPEKELKEEEYRESWPSYARSLRDRYSDSTIDALEIMDNDDKIDLSLIVALIRHIVLKEEMLRQRQGSEQGALEGSRRLEEDRQALQDRVNTLQRTVAQLESERHDMERAGVRLEKDKAALRKTLDKGWEEAKRHGYKAERDYCWEHFLSSNTLQMLHNMKAQFAEHLLAAGFVGSKNPKDPNSNINSDNEKLIKAVICAGLYPKVAKIDLKRELDALLQEKIKNPQPVDWNNTKSKDCVVISAIIDLITTQESGGVKNFAPCFSGGYY</sequence>
<dbReference type="GO" id="GO:0051880">
    <property type="term" value="F:G-quadruplex DNA binding"/>
    <property type="evidence" value="ECO:0007669"/>
    <property type="project" value="TreeGrafter"/>
</dbReference>
<feature type="transmembrane region" description="Helical" evidence="13">
    <location>
        <begin position="122"/>
        <end position="144"/>
    </location>
</feature>
<feature type="transmembrane region" description="Helical" evidence="13">
    <location>
        <begin position="12"/>
        <end position="34"/>
    </location>
</feature>
<gene>
    <name evidence="16" type="ORF">EOD39_10932</name>
</gene>
<dbReference type="PANTHER" id="PTHR18934">
    <property type="entry name" value="ATP-DEPENDENT RNA HELICASE"/>
    <property type="match status" value="1"/>
</dbReference>
<dbReference type="GO" id="GO:0005634">
    <property type="term" value="C:nucleus"/>
    <property type="evidence" value="ECO:0007669"/>
    <property type="project" value="TreeGrafter"/>
</dbReference>
<dbReference type="InterPro" id="IPR014001">
    <property type="entry name" value="Helicase_ATP-bd"/>
</dbReference>
<dbReference type="PROSITE" id="PS51192">
    <property type="entry name" value="HELICASE_ATP_BIND_1"/>
    <property type="match status" value="1"/>
</dbReference>
<dbReference type="Proteomes" id="UP000289886">
    <property type="component" value="Unassembled WGS sequence"/>
</dbReference>
<keyword evidence="11" id="KW-0175">Coiled coil</keyword>
<dbReference type="CDD" id="cd15011">
    <property type="entry name" value="7tmA_GPR149"/>
    <property type="match status" value="1"/>
</dbReference>
<keyword evidence="8 13" id="KW-1133">Transmembrane helix</keyword>
<dbReference type="GO" id="GO:0005737">
    <property type="term" value="C:cytoplasm"/>
    <property type="evidence" value="ECO:0007669"/>
    <property type="project" value="TreeGrafter"/>
</dbReference>
<reference evidence="16 17" key="1">
    <citation type="submission" date="2019-01" db="EMBL/GenBank/DDBJ databases">
        <title>Draft Genome and Complete Hox-Cluster Characterization of the Sterlet Sturgeon (Acipenser ruthenus).</title>
        <authorList>
            <person name="Wei Q."/>
        </authorList>
    </citation>
    <scope>NUCLEOTIDE SEQUENCE [LARGE SCALE GENOMIC DNA]</scope>
    <source>
        <strain evidence="16">WHYD16114868_AA</strain>
        <tissue evidence="16">Blood</tissue>
    </source>
</reference>
<keyword evidence="6" id="KW-0347">Helicase</keyword>
<feature type="transmembrane region" description="Helical" evidence="13">
    <location>
        <begin position="287"/>
        <end position="305"/>
    </location>
</feature>
<feature type="domain" description="G-protein coupled receptors family 1 profile" evidence="14">
    <location>
        <begin position="28"/>
        <end position="193"/>
    </location>
</feature>
<evidence type="ECO:0000256" key="8">
    <source>
        <dbReference type="ARBA" id="ARBA00022989"/>
    </source>
</evidence>
<dbReference type="EC" id="3.6.4.13" evidence="2"/>
<evidence type="ECO:0000256" key="10">
    <source>
        <dbReference type="ARBA" id="ARBA00047984"/>
    </source>
</evidence>
<keyword evidence="16" id="KW-0675">Receptor</keyword>
<keyword evidence="5" id="KW-0378">Hydrolase</keyword>
<protein>
    <recommendedName>
        <fullName evidence="2">RNA helicase</fullName>
        <ecNumber evidence="2">3.6.4.13</ecNumber>
    </recommendedName>
</protein>
<dbReference type="GO" id="GO:0016787">
    <property type="term" value="F:hydrolase activity"/>
    <property type="evidence" value="ECO:0007669"/>
    <property type="project" value="UniProtKB-KW"/>
</dbReference>
<keyword evidence="7" id="KW-0067">ATP-binding</keyword>
<dbReference type="GO" id="GO:0005524">
    <property type="term" value="F:ATP binding"/>
    <property type="evidence" value="ECO:0007669"/>
    <property type="project" value="UniProtKB-KW"/>
</dbReference>
<evidence type="ECO:0000256" key="4">
    <source>
        <dbReference type="ARBA" id="ARBA00022741"/>
    </source>
</evidence>
<comment type="subcellular location">
    <subcellularLocation>
        <location evidence="1">Membrane</location>
    </subcellularLocation>
</comment>
<keyword evidence="4" id="KW-0547">Nucleotide-binding</keyword>
<comment type="caution">
    <text evidence="16">The sequence shown here is derived from an EMBL/GenBank/DDBJ whole genome shotgun (WGS) entry which is preliminary data.</text>
</comment>
<dbReference type="SUPFAM" id="SSF81321">
    <property type="entry name" value="Family A G protein-coupled receptor-like"/>
    <property type="match status" value="1"/>
</dbReference>
<dbReference type="GO" id="GO:0016020">
    <property type="term" value="C:membrane"/>
    <property type="evidence" value="ECO:0007669"/>
    <property type="project" value="UniProtKB-SubCell"/>
</dbReference>
<keyword evidence="17" id="KW-1185">Reference proteome</keyword>
<evidence type="ECO:0000259" key="14">
    <source>
        <dbReference type="PROSITE" id="PS50262"/>
    </source>
</evidence>
<dbReference type="EMBL" id="SCEB01000314">
    <property type="protein sequence ID" value="RXM99696.1"/>
    <property type="molecule type" value="Genomic_DNA"/>
</dbReference>
<evidence type="ECO:0000256" key="2">
    <source>
        <dbReference type="ARBA" id="ARBA00012552"/>
    </source>
</evidence>
<dbReference type="InterPro" id="IPR059023">
    <property type="entry name" value="RNA_hel_CTD"/>
</dbReference>
<evidence type="ECO:0000259" key="15">
    <source>
        <dbReference type="PROSITE" id="PS51192"/>
    </source>
</evidence>
<evidence type="ECO:0000256" key="1">
    <source>
        <dbReference type="ARBA" id="ARBA00004370"/>
    </source>
</evidence>
<evidence type="ECO:0000313" key="17">
    <source>
        <dbReference type="Proteomes" id="UP000289886"/>
    </source>
</evidence>
<dbReference type="GO" id="GO:0002151">
    <property type="term" value="F:G-quadruplex RNA binding"/>
    <property type="evidence" value="ECO:0007669"/>
    <property type="project" value="TreeGrafter"/>
</dbReference>
<evidence type="ECO:0000256" key="7">
    <source>
        <dbReference type="ARBA" id="ARBA00022840"/>
    </source>
</evidence>
<evidence type="ECO:0000256" key="5">
    <source>
        <dbReference type="ARBA" id="ARBA00022801"/>
    </source>
</evidence>
<dbReference type="SUPFAM" id="SSF52540">
    <property type="entry name" value="P-loop containing nucleoside triphosphate hydrolases"/>
    <property type="match status" value="1"/>
</dbReference>
<evidence type="ECO:0000256" key="13">
    <source>
        <dbReference type="SAM" id="Phobius"/>
    </source>
</evidence>
<comment type="catalytic activity">
    <reaction evidence="10">
        <text>ATP + H2O = ADP + phosphate + H(+)</text>
        <dbReference type="Rhea" id="RHEA:13065"/>
        <dbReference type="ChEBI" id="CHEBI:15377"/>
        <dbReference type="ChEBI" id="CHEBI:15378"/>
        <dbReference type="ChEBI" id="CHEBI:30616"/>
        <dbReference type="ChEBI" id="CHEBI:43474"/>
        <dbReference type="ChEBI" id="CHEBI:456216"/>
        <dbReference type="EC" id="3.6.4.13"/>
    </reaction>
</comment>
<dbReference type="Gene3D" id="3.40.50.300">
    <property type="entry name" value="P-loop containing nucleotide triphosphate hydrolases"/>
    <property type="match status" value="1"/>
</dbReference>
<dbReference type="AlphaFoldDB" id="A0A662YUE6"/>
<feature type="coiled-coil region" evidence="11">
    <location>
        <begin position="996"/>
        <end position="1037"/>
    </location>
</feature>
<feature type="domain" description="Helicase ATP-binding" evidence="15">
    <location>
        <begin position="823"/>
        <end position="905"/>
    </location>
</feature>
<proteinExistence type="predicted"/>
<feature type="transmembrane region" description="Helical" evidence="13">
    <location>
        <begin position="164"/>
        <end position="185"/>
    </location>
</feature>
<dbReference type="PROSITE" id="PS50262">
    <property type="entry name" value="G_PROTEIN_RECEP_F1_2"/>
    <property type="match status" value="1"/>
</dbReference>
<dbReference type="InterPro" id="IPR027417">
    <property type="entry name" value="P-loop_NTPase"/>
</dbReference>
<evidence type="ECO:0000256" key="3">
    <source>
        <dbReference type="ARBA" id="ARBA00022692"/>
    </source>
</evidence>
<keyword evidence="9 13" id="KW-0472">Membrane</keyword>